<comment type="cofactor">
    <cofactor evidence="1 6">
        <name>FAD</name>
        <dbReference type="ChEBI" id="CHEBI:57692"/>
    </cofactor>
</comment>
<dbReference type="Proteomes" id="UP001163105">
    <property type="component" value="Unassembled WGS sequence"/>
</dbReference>
<evidence type="ECO:0000256" key="4">
    <source>
        <dbReference type="ARBA" id="ARBA00022827"/>
    </source>
</evidence>
<feature type="compositionally biased region" description="Acidic residues" evidence="7">
    <location>
        <begin position="236"/>
        <end position="254"/>
    </location>
</feature>
<feature type="binding site" evidence="6">
    <location>
        <position position="256"/>
    </location>
    <ligand>
        <name>D-dopa</name>
        <dbReference type="ChEBI" id="CHEBI:149689"/>
    </ligand>
</feature>
<dbReference type="PROSITE" id="PS00677">
    <property type="entry name" value="DAO"/>
    <property type="match status" value="1"/>
</dbReference>
<comment type="similarity">
    <text evidence="2">Belongs to the DAMOX/DASOX family.</text>
</comment>
<dbReference type="PIRSF" id="PIRSF000189">
    <property type="entry name" value="D-aa_oxidase"/>
    <property type="match status" value="1"/>
</dbReference>
<feature type="binding site" evidence="6">
    <location>
        <position position="347"/>
    </location>
    <ligand>
        <name>D-dopa</name>
        <dbReference type="ChEBI" id="CHEBI:149689"/>
    </ligand>
</feature>
<evidence type="ECO:0000256" key="5">
    <source>
        <dbReference type="ARBA" id="ARBA00023002"/>
    </source>
</evidence>
<protein>
    <submittedName>
        <fullName evidence="10">D-amino-acid oxidase</fullName>
    </submittedName>
</protein>
<name>A0AB34FEL4_9HYPO</name>
<dbReference type="GO" id="GO:0003884">
    <property type="term" value="F:D-amino-acid oxidase activity"/>
    <property type="evidence" value="ECO:0007669"/>
    <property type="project" value="InterPro"/>
</dbReference>
<evidence type="ECO:0000313" key="10">
    <source>
        <dbReference type="EMBL" id="KAJ6437382.1"/>
    </source>
</evidence>
<dbReference type="EMBL" id="JAQHRD010000012">
    <property type="protein sequence ID" value="KAJ6437382.1"/>
    <property type="molecule type" value="Genomic_DNA"/>
</dbReference>
<dbReference type="GO" id="GO:0071949">
    <property type="term" value="F:FAD binding"/>
    <property type="evidence" value="ECO:0007669"/>
    <property type="project" value="InterPro"/>
</dbReference>
<feature type="binding site" evidence="6">
    <location>
        <position position="194"/>
    </location>
    <ligand>
        <name>FAD</name>
        <dbReference type="ChEBI" id="CHEBI:57692"/>
    </ligand>
</feature>
<evidence type="ECO:0000256" key="3">
    <source>
        <dbReference type="ARBA" id="ARBA00022630"/>
    </source>
</evidence>
<feature type="chain" id="PRO_5044232835" evidence="8">
    <location>
        <begin position="20"/>
        <end position="377"/>
    </location>
</feature>
<evidence type="ECO:0000256" key="6">
    <source>
        <dbReference type="PIRSR" id="PIRSR000189-1"/>
    </source>
</evidence>
<dbReference type="Gene3D" id="3.40.50.720">
    <property type="entry name" value="NAD(P)-binding Rossmann-like Domain"/>
    <property type="match status" value="1"/>
</dbReference>
<reference evidence="10" key="1">
    <citation type="submission" date="2023-01" db="EMBL/GenBank/DDBJ databases">
        <title>The growth and conidiation of Purpureocillium lavendulum are regulated by nitrogen source and histone H3K14 acetylation.</title>
        <authorList>
            <person name="Tang P."/>
            <person name="Han J."/>
            <person name="Zhang C."/>
            <person name="Tang P."/>
            <person name="Qi F."/>
            <person name="Zhang K."/>
            <person name="Liang L."/>
        </authorList>
    </citation>
    <scope>NUCLEOTIDE SEQUENCE</scope>
    <source>
        <strain evidence="10">YMF1.00683</strain>
    </source>
</reference>
<gene>
    <name evidence="10" type="primary">DAO</name>
    <name evidence="10" type="ORF">O9K51_09938</name>
</gene>
<evidence type="ECO:0000259" key="9">
    <source>
        <dbReference type="Pfam" id="PF01266"/>
    </source>
</evidence>
<dbReference type="InterPro" id="IPR006181">
    <property type="entry name" value="D-amino_acid_oxidase_CS"/>
</dbReference>
<dbReference type="Pfam" id="PF01266">
    <property type="entry name" value="DAO"/>
    <property type="match status" value="1"/>
</dbReference>
<evidence type="ECO:0000313" key="11">
    <source>
        <dbReference type="Proteomes" id="UP001163105"/>
    </source>
</evidence>
<keyword evidence="4 6" id="KW-0274">FAD</keyword>
<comment type="caution">
    <text evidence="10">The sequence shown here is derived from an EMBL/GenBank/DDBJ whole genome shotgun (WGS) entry which is preliminary data.</text>
</comment>
<sequence length="377" mass="40079">MAVHNIIVLGAGVSGLTTALLLSRDASKRVIVVAKHMPGDYDIEYCSPWQEQERATWPFLNKLAQEHPEAGVHLRTTKVYARERGETTAAEQWLASLVQKDPWFKDVVDDMQTNNVDKGERGTLQLREIPPEELGPGMRHGSQFTSACINPGVYLPWLLGQCLKNGVVFTRATQQPAEAEAEVEANADLVVNCTGLGSQTLGGVQDRTLHPVRGQVVIVANDPGALYSVSGASDGDGNDDNDDDGGGGGDDDETAYIMARGAGGGTVLGGSYQMNRSEALPDPNLAVRIMRRAVALCPGLVGEGRGIEGLDIVRHAVGLRPLREDGPRVEADRVDGLPVVHNYGHAGFGYQASFGSASAAVKLVNEALLRGGGKAKL</sequence>
<dbReference type="AlphaFoldDB" id="A0AB34FEL4"/>
<dbReference type="PANTHER" id="PTHR11530">
    <property type="entry name" value="D-AMINO ACID OXIDASE"/>
    <property type="match status" value="1"/>
</dbReference>
<keyword evidence="3" id="KW-0285">Flavoprotein</keyword>
<feature type="region of interest" description="Disordered" evidence="7">
    <location>
        <begin position="228"/>
        <end position="254"/>
    </location>
</feature>
<accession>A0AB34FEL4</accession>
<keyword evidence="11" id="KW-1185">Reference proteome</keyword>
<dbReference type="InterPro" id="IPR023209">
    <property type="entry name" value="DAO"/>
</dbReference>
<organism evidence="10 11">
    <name type="scientific">Purpureocillium lavendulum</name>
    <dbReference type="NCBI Taxonomy" id="1247861"/>
    <lineage>
        <taxon>Eukaryota</taxon>
        <taxon>Fungi</taxon>
        <taxon>Dikarya</taxon>
        <taxon>Ascomycota</taxon>
        <taxon>Pezizomycotina</taxon>
        <taxon>Sordariomycetes</taxon>
        <taxon>Hypocreomycetidae</taxon>
        <taxon>Hypocreales</taxon>
        <taxon>Ophiocordycipitaceae</taxon>
        <taxon>Purpureocillium</taxon>
    </lineage>
</organism>
<dbReference type="GO" id="GO:0019478">
    <property type="term" value="P:D-amino acid catabolic process"/>
    <property type="evidence" value="ECO:0007669"/>
    <property type="project" value="TreeGrafter"/>
</dbReference>
<dbReference type="SUPFAM" id="SSF54373">
    <property type="entry name" value="FAD-linked reductases, C-terminal domain"/>
    <property type="match status" value="1"/>
</dbReference>
<evidence type="ECO:0000256" key="1">
    <source>
        <dbReference type="ARBA" id="ARBA00001974"/>
    </source>
</evidence>
<feature type="signal peptide" evidence="8">
    <location>
        <begin position="1"/>
        <end position="19"/>
    </location>
</feature>
<keyword evidence="5" id="KW-0560">Oxidoreductase</keyword>
<proteinExistence type="inferred from homology"/>
<feature type="domain" description="FAD dependent oxidoreductase" evidence="9">
    <location>
        <begin position="6"/>
        <end position="361"/>
    </location>
</feature>
<dbReference type="Gene3D" id="3.30.9.10">
    <property type="entry name" value="D-Amino Acid Oxidase, subunit A, domain 2"/>
    <property type="match status" value="1"/>
</dbReference>
<evidence type="ECO:0000256" key="7">
    <source>
        <dbReference type="SAM" id="MobiDB-lite"/>
    </source>
</evidence>
<dbReference type="SUPFAM" id="SSF51971">
    <property type="entry name" value="Nucleotide-binding domain"/>
    <property type="match status" value="1"/>
</dbReference>
<dbReference type="GO" id="GO:0005737">
    <property type="term" value="C:cytoplasm"/>
    <property type="evidence" value="ECO:0007669"/>
    <property type="project" value="TreeGrafter"/>
</dbReference>
<keyword evidence="8" id="KW-0732">Signal</keyword>
<dbReference type="PANTHER" id="PTHR11530:SF16">
    <property type="entry name" value="D-AMINO ACID OXIDASE (AFU_ORTHOLOGUE AFUA_5G11290)"/>
    <property type="match status" value="1"/>
</dbReference>
<dbReference type="InterPro" id="IPR006076">
    <property type="entry name" value="FAD-dep_OxRdtase"/>
</dbReference>
<evidence type="ECO:0000256" key="2">
    <source>
        <dbReference type="ARBA" id="ARBA00006730"/>
    </source>
</evidence>
<evidence type="ECO:0000256" key="8">
    <source>
        <dbReference type="SAM" id="SignalP"/>
    </source>
</evidence>